<feature type="non-terminal residue" evidence="4">
    <location>
        <position position="1"/>
    </location>
</feature>
<organism evidence="4 5">
    <name type="scientific">Streptosporangium algeriense</name>
    <dbReference type="NCBI Taxonomy" id="1682748"/>
    <lineage>
        <taxon>Bacteria</taxon>
        <taxon>Bacillati</taxon>
        <taxon>Actinomycetota</taxon>
        <taxon>Actinomycetes</taxon>
        <taxon>Streptosporangiales</taxon>
        <taxon>Streptosporangiaceae</taxon>
        <taxon>Streptosporangium</taxon>
    </lineage>
</organism>
<name>A0ABW3E7E9_9ACTN</name>
<dbReference type="Proteomes" id="UP001597024">
    <property type="component" value="Unassembled WGS sequence"/>
</dbReference>
<evidence type="ECO:0008006" key="6">
    <source>
        <dbReference type="Google" id="ProtNLM"/>
    </source>
</evidence>
<keyword evidence="1" id="KW-0436">Ligase</keyword>
<evidence type="ECO:0000313" key="5">
    <source>
        <dbReference type="Proteomes" id="UP001597024"/>
    </source>
</evidence>
<dbReference type="EMBL" id="JBHTHX010002824">
    <property type="protein sequence ID" value="MFD0890977.1"/>
    <property type="molecule type" value="Genomic_DNA"/>
</dbReference>
<sequence>SVATAGWPVAEAALLVQETVTCVVQVAGKVRDRLEVSPEISEAELEALALASEKVRAFLSGAPRKVIVRAPKLVNVVP</sequence>
<evidence type="ECO:0000256" key="1">
    <source>
        <dbReference type="ARBA" id="ARBA00022598"/>
    </source>
</evidence>
<gene>
    <name evidence="4" type="ORF">ACFQ08_41060</name>
</gene>
<protein>
    <recommendedName>
        <fullName evidence="6">Leucine--tRNA ligase</fullName>
    </recommendedName>
</protein>
<keyword evidence="3" id="KW-0067">ATP-binding</keyword>
<keyword evidence="2" id="KW-0547">Nucleotide-binding</keyword>
<comment type="caution">
    <text evidence="4">The sequence shown here is derived from an EMBL/GenBank/DDBJ whole genome shotgun (WGS) entry which is preliminary data.</text>
</comment>
<evidence type="ECO:0000313" key="4">
    <source>
        <dbReference type="EMBL" id="MFD0890977.1"/>
    </source>
</evidence>
<evidence type="ECO:0000256" key="3">
    <source>
        <dbReference type="ARBA" id="ARBA00022840"/>
    </source>
</evidence>
<accession>A0ABW3E7E9</accession>
<dbReference type="SUPFAM" id="SSF47323">
    <property type="entry name" value="Anticodon-binding domain of a subclass of class I aminoacyl-tRNA synthetases"/>
    <property type="match status" value="1"/>
</dbReference>
<proteinExistence type="predicted"/>
<keyword evidence="5" id="KW-1185">Reference proteome</keyword>
<dbReference type="InterPro" id="IPR009080">
    <property type="entry name" value="tRNAsynth_Ia_anticodon-bd"/>
</dbReference>
<reference evidence="5" key="1">
    <citation type="journal article" date="2019" name="Int. J. Syst. Evol. Microbiol.">
        <title>The Global Catalogue of Microorganisms (GCM) 10K type strain sequencing project: providing services to taxonomists for standard genome sequencing and annotation.</title>
        <authorList>
            <consortium name="The Broad Institute Genomics Platform"/>
            <consortium name="The Broad Institute Genome Sequencing Center for Infectious Disease"/>
            <person name="Wu L."/>
            <person name="Ma J."/>
        </authorList>
    </citation>
    <scope>NUCLEOTIDE SEQUENCE [LARGE SCALE GENOMIC DNA]</scope>
    <source>
        <strain evidence="5">CCUG 62974</strain>
    </source>
</reference>
<evidence type="ECO:0000256" key="2">
    <source>
        <dbReference type="ARBA" id="ARBA00022741"/>
    </source>
</evidence>
<dbReference type="Gene3D" id="1.10.730.10">
    <property type="entry name" value="Isoleucyl-tRNA Synthetase, Domain 1"/>
    <property type="match status" value="1"/>
</dbReference>